<dbReference type="AlphaFoldDB" id="A0A2T9YGV2"/>
<feature type="compositionally biased region" description="Basic and acidic residues" evidence="1">
    <location>
        <begin position="359"/>
        <end position="371"/>
    </location>
</feature>
<organism evidence="3 4">
    <name type="scientific">Smittium simulii</name>
    <dbReference type="NCBI Taxonomy" id="133385"/>
    <lineage>
        <taxon>Eukaryota</taxon>
        <taxon>Fungi</taxon>
        <taxon>Fungi incertae sedis</taxon>
        <taxon>Zoopagomycota</taxon>
        <taxon>Kickxellomycotina</taxon>
        <taxon>Harpellomycetes</taxon>
        <taxon>Harpellales</taxon>
        <taxon>Legeriomycetaceae</taxon>
        <taxon>Smittium</taxon>
    </lineage>
</organism>
<keyword evidence="4" id="KW-1185">Reference proteome</keyword>
<feature type="compositionally biased region" description="Basic and acidic residues" evidence="1">
    <location>
        <begin position="341"/>
        <end position="351"/>
    </location>
</feature>
<accession>A0A2T9YGV2</accession>
<feature type="compositionally biased region" description="Basic and acidic residues" evidence="1">
    <location>
        <begin position="293"/>
        <end position="316"/>
    </location>
</feature>
<reference evidence="3 4" key="1">
    <citation type="journal article" date="2018" name="MBio">
        <title>Comparative Genomics Reveals the Core Gene Toolbox for the Fungus-Insect Symbiosis.</title>
        <authorList>
            <person name="Wang Y."/>
            <person name="Stata M."/>
            <person name="Wang W."/>
            <person name="Stajich J.E."/>
            <person name="White M.M."/>
            <person name="Moncalvo J.M."/>
        </authorList>
    </citation>
    <scope>NUCLEOTIDE SEQUENCE [LARGE SCALE GENOMIC DNA]</scope>
    <source>
        <strain evidence="3 4">SWE-8-4</strain>
    </source>
</reference>
<evidence type="ECO:0000256" key="2">
    <source>
        <dbReference type="SAM" id="SignalP"/>
    </source>
</evidence>
<dbReference type="Proteomes" id="UP000245383">
    <property type="component" value="Unassembled WGS sequence"/>
</dbReference>
<feature type="compositionally biased region" description="Polar residues" evidence="1">
    <location>
        <begin position="317"/>
        <end position="329"/>
    </location>
</feature>
<keyword evidence="2" id="KW-0732">Signal</keyword>
<evidence type="ECO:0000313" key="3">
    <source>
        <dbReference type="EMBL" id="PVU91539.1"/>
    </source>
</evidence>
<comment type="caution">
    <text evidence="3">The sequence shown here is derived from an EMBL/GenBank/DDBJ whole genome shotgun (WGS) entry which is preliminary data.</text>
</comment>
<evidence type="ECO:0008006" key="5">
    <source>
        <dbReference type="Google" id="ProtNLM"/>
    </source>
</evidence>
<evidence type="ECO:0000313" key="4">
    <source>
        <dbReference type="Proteomes" id="UP000245383"/>
    </source>
</evidence>
<dbReference type="STRING" id="133385.A0A2T9YGV2"/>
<protein>
    <recommendedName>
        <fullName evidence="5">SPRY domain-containing protein</fullName>
    </recommendedName>
</protein>
<feature type="chain" id="PRO_5015415140" description="SPRY domain-containing protein" evidence="2">
    <location>
        <begin position="21"/>
        <end position="524"/>
    </location>
</feature>
<sequence length="524" mass="58660">MIFTAIEVLLFAYFVQPSRLSENGLTANKNSSLFVRGVGDKVNASSFSKSCPVYLTSLSTAKDKIKSNSHESGGVYQSFCNVVQPCSSTYFHMTFTVDVQNSPDSNFYVTASAYDNVSLDNAIWFGSATKSSQKAYIREWANHGNSGQALSGIDPFSEGPKIAPSPSNLYFILYDATGLYFGVNGYITAQAINQAFVRKTLVFENVYFTINSYKNDIATMDNIQYKCLGADSCTNNNYKKCEPNPTITISQTQTLTLSKSLECTTPNPITVYTTVNSYVTEFVENEKIEDLSGYKKSTSDDTNDLKKGYKTNDYKNEPTQTSENNYKNSGNEDEMNYDKNINNKEAEKTYDSKNNANDANKEKDVNNKNKDKNALMKIKDIKIVCSKKKKDYLENKLTDTKCKNGFIINGKIQAKGDIYIALTDSEGFSGSGDYIDATFGLKSKKNTIKNQSQSSYGQQYKRQYSKGYGTNPSFKVEFRKNQCNIYMNNNLVSKIKPKNNDISKFVFSSQEKNSIITDIVVKCL</sequence>
<dbReference type="EMBL" id="MBFR01000196">
    <property type="protein sequence ID" value="PVU91539.1"/>
    <property type="molecule type" value="Genomic_DNA"/>
</dbReference>
<evidence type="ECO:0000256" key="1">
    <source>
        <dbReference type="SAM" id="MobiDB-lite"/>
    </source>
</evidence>
<name>A0A2T9YGV2_9FUNG</name>
<proteinExistence type="predicted"/>
<feature type="region of interest" description="Disordered" evidence="1">
    <location>
        <begin position="293"/>
        <end position="371"/>
    </location>
</feature>
<gene>
    <name evidence="3" type="ORF">BB561_004349</name>
</gene>
<feature type="signal peptide" evidence="2">
    <location>
        <begin position="1"/>
        <end position="20"/>
    </location>
</feature>